<reference evidence="2" key="1">
    <citation type="submission" date="2018-02" db="EMBL/GenBank/DDBJ databases">
        <title>Rhizophora mucronata_Transcriptome.</title>
        <authorList>
            <person name="Meera S.P."/>
            <person name="Sreeshan A."/>
            <person name="Augustine A."/>
        </authorList>
    </citation>
    <scope>NUCLEOTIDE SEQUENCE</scope>
    <source>
        <tissue evidence="2">Leaf</tissue>
    </source>
</reference>
<proteinExistence type="predicted"/>
<sequence length="25" mass="3012">MPSTDKLRKLCTQIERGGHRDRERE</sequence>
<name>A0A2P2ND22_RHIMU</name>
<evidence type="ECO:0000313" key="2">
    <source>
        <dbReference type="EMBL" id="MBX40369.1"/>
    </source>
</evidence>
<dbReference type="AlphaFoldDB" id="A0A2P2ND22"/>
<protein>
    <submittedName>
        <fullName evidence="2">Uncharacterized protein</fullName>
    </submittedName>
</protein>
<organism evidence="2">
    <name type="scientific">Rhizophora mucronata</name>
    <name type="common">Asiatic mangrove</name>
    <dbReference type="NCBI Taxonomy" id="61149"/>
    <lineage>
        <taxon>Eukaryota</taxon>
        <taxon>Viridiplantae</taxon>
        <taxon>Streptophyta</taxon>
        <taxon>Embryophyta</taxon>
        <taxon>Tracheophyta</taxon>
        <taxon>Spermatophyta</taxon>
        <taxon>Magnoliopsida</taxon>
        <taxon>eudicotyledons</taxon>
        <taxon>Gunneridae</taxon>
        <taxon>Pentapetalae</taxon>
        <taxon>rosids</taxon>
        <taxon>fabids</taxon>
        <taxon>Malpighiales</taxon>
        <taxon>Rhizophoraceae</taxon>
        <taxon>Rhizophora</taxon>
    </lineage>
</organism>
<feature type="compositionally biased region" description="Basic and acidic residues" evidence="1">
    <location>
        <begin position="16"/>
        <end position="25"/>
    </location>
</feature>
<accession>A0A2P2ND22</accession>
<feature type="region of interest" description="Disordered" evidence="1">
    <location>
        <begin position="1"/>
        <end position="25"/>
    </location>
</feature>
<evidence type="ECO:0000256" key="1">
    <source>
        <dbReference type="SAM" id="MobiDB-lite"/>
    </source>
</evidence>
<dbReference type="EMBL" id="GGEC01059885">
    <property type="protein sequence ID" value="MBX40369.1"/>
    <property type="molecule type" value="Transcribed_RNA"/>
</dbReference>